<dbReference type="InterPro" id="IPR036637">
    <property type="entry name" value="Phosphohistidine_dom_sf"/>
</dbReference>
<dbReference type="EMBL" id="OW152814">
    <property type="protein sequence ID" value="CAH2050125.1"/>
    <property type="molecule type" value="Genomic_DNA"/>
</dbReference>
<proteinExistence type="inferred from homology"/>
<evidence type="ECO:0000256" key="1">
    <source>
        <dbReference type="ARBA" id="ARBA00007837"/>
    </source>
</evidence>
<accession>A0ABN8I7M4</accession>
<keyword evidence="2" id="KW-0472">Membrane</keyword>
<evidence type="ECO:0008006" key="7">
    <source>
        <dbReference type="Google" id="ProtNLM"/>
    </source>
</evidence>
<reference evidence="5" key="1">
    <citation type="submission" date="2022-03" db="EMBL/GenBank/DDBJ databases">
        <authorList>
            <person name="Martin H S."/>
        </authorList>
    </citation>
    <scope>NUCLEOTIDE SEQUENCE</scope>
</reference>
<evidence type="ECO:0000313" key="6">
    <source>
        <dbReference type="Proteomes" id="UP000837857"/>
    </source>
</evidence>
<dbReference type="PANTHER" id="PTHR43615">
    <property type="entry name" value="PHOSPHOENOLPYRUVATE SYNTHASE-RELATED"/>
    <property type="match status" value="1"/>
</dbReference>
<organism evidence="5 6">
    <name type="scientific">Iphiclides podalirius</name>
    <name type="common">scarce swallowtail</name>
    <dbReference type="NCBI Taxonomy" id="110791"/>
    <lineage>
        <taxon>Eukaryota</taxon>
        <taxon>Metazoa</taxon>
        <taxon>Ecdysozoa</taxon>
        <taxon>Arthropoda</taxon>
        <taxon>Hexapoda</taxon>
        <taxon>Insecta</taxon>
        <taxon>Pterygota</taxon>
        <taxon>Neoptera</taxon>
        <taxon>Endopterygota</taxon>
        <taxon>Lepidoptera</taxon>
        <taxon>Glossata</taxon>
        <taxon>Ditrysia</taxon>
        <taxon>Papilionoidea</taxon>
        <taxon>Papilionidae</taxon>
        <taxon>Papilioninae</taxon>
        <taxon>Iphiclides</taxon>
    </lineage>
</organism>
<dbReference type="Gene3D" id="3.50.30.10">
    <property type="entry name" value="Phosphohistidine domain"/>
    <property type="match status" value="1"/>
</dbReference>
<dbReference type="InterPro" id="IPR002192">
    <property type="entry name" value="PPDK_AMP/ATP-bd"/>
</dbReference>
<dbReference type="SUPFAM" id="SSF52009">
    <property type="entry name" value="Phosphohistidine domain"/>
    <property type="match status" value="1"/>
</dbReference>
<dbReference type="PANTHER" id="PTHR43615:SF1">
    <property type="entry name" value="PPDK_N DOMAIN-CONTAINING PROTEIN"/>
    <property type="match status" value="1"/>
</dbReference>
<evidence type="ECO:0000256" key="2">
    <source>
        <dbReference type="SAM" id="Phobius"/>
    </source>
</evidence>
<dbReference type="Pfam" id="PF00391">
    <property type="entry name" value="PEP-utilizers"/>
    <property type="match status" value="1"/>
</dbReference>
<evidence type="ECO:0000313" key="5">
    <source>
        <dbReference type="EMBL" id="CAH2050125.1"/>
    </source>
</evidence>
<dbReference type="Gene3D" id="3.30.470.20">
    <property type="entry name" value="ATP-grasp fold, B domain"/>
    <property type="match status" value="1"/>
</dbReference>
<comment type="similarity">
    <text evidence="1">Belongs to the PEP-utilizing enzyme family.</text>
</comment>
<sequence length="1314" mass="146541">MDLYDILLQAGLITGALVTYLVYFRKPAARTGLYREKDWNYPIKYVLARFAIRRWRSQLPTEYVLSETPRDGLTEGWDSISIRATAPAGPTLHLEIRKLCLRNTLAEVTVYIKLSDGTTYTLARHAETLPKAWENIENGWSAQGLKIQVLEPEKRLRIIYNGLLTSSEDNIKHHVRLNLVWASATSVIRHPEDWSEQLAAHALAMETWRDASWTQMLGKCGDGGWLQWGAVQGRFQAYDAEGSVHRSEYLRLRGVRERRWSLYGVPYPRRAVTVTASASDGTAIMLRGLSYRNDFTELISGCVRFPDYTIRPLTSTDFIMSDFCETPECIPKAYTIVCSTKGRTLKFVLRINNDGGFSGVSQKQELIFRTLAVDINGEHGTGILELGYELLVNTKPLERLPLNKTLKWTNGLKAENVGFCVRFEDKAAACPAYVGGKGASLALLASVQKEQGYRVPPGFCLTTLALDKQLEQHSQLVQAIQDIQSANEDYEESNFKQKCEKAVDLFMKIEISKDVKEEILRHLSNLRTHAKEQQLGPELRFAVRSSGVGEDSEETSAAGQNETILGCVSDADVLRAVQRCWASMFAFTSAYYRRQNGQACACGGGVVVQVLVAAGSAGVMFTHHPLGDPARLLLTANYGLGESVVSGSVEPDTITVKRGESGLKIAKIELGSKKQRVTPEGDGVAVEEVPELERGVACLSEDEILKLAKIGVAQEELWGAGRDIEWAISGDEIFLLQARPITSLERWTEEELLHELDFPIMSDDELITFANTGEVLPKPLTPLTYDLVVTPLERGVDQIVKSNGDGYDKSVIVTHNRCAIALYNSVYRRVPPEIDIGIRMLEMSLHGHKVADEGILSTALHRRRTNIVERALTTCRMFLCVFETKSAMNNTIKGVHKMDLDIEKDDPLKFFDTISGKTSEMQSYSYNHSITSSASTITQFVAMSVLLEGKTDFTPEQCNEISVLLSSGDVLSAEVPLALADLTKKLEETGKIEEFRQQDPESAMNWLRNKLPQVHADICKFLETHGHRAIMEFDLATKPWALVPEEFIKVLQCMRSTKENPVSKSNAEIVASLKTPQKTSTRRALRWILPLCHRSVRHREGTKANLILAVHKLRLAVRRLAKLLVRQWYLPHPDLIFFFRAKELRDYIVGRNPSLLKKAIQRQQFYPGWCKLKFAEINTGWLEPLSSQGPRVTAGDVKIEATSVCGGEVVGRACVVKDLSEIDQLRRGDILVTHSTDIGWSPYFPLLTGIVTELGGLISHGAVIAREYGLPCIVGATNATDTFVTGDTVRLSGTRGIVEKVQVEQDMAIDEPKI</sequence>
<dbReference type="InterPro" id="IPR051549">
    <property type="entry name" value="PEP_Utilizing_Enz"/>
</dbReference>
<feature type="transmembrane region" description="Helical" evidence="2">
    <location>
        <begin position="6"/>
        <end position="24"/>
    </location>
</feature>
<keyword evidence="6" id="KW-1185">Reference proteome</keyword>
<gene>
    <name evidence="5" type="ORF">IPOD504_LOCUS7249</name>
</gene>
<keyword evidence="2" id="KW-1133">Transmembrane helix</keyword>
<dbReference type="Pfam" id="PF01326">
    <property type="entry name" value="PPDK_N"/>
    <property type="match status" value="1"/>
</dbReference>
<feature type="non-terminal residue" evidence="5">
    <location>
        <position position="1"/>
    </location>
</feature>
<name>A0ABN8I7M4_9NEOP</name>
<feature type="domain" description="PEP-utilising enzyme mobile" evidence="3">
    <location>
        <begin position="1226"/>
        <end position="1296"/>
    </location>
</feature>
<dbReference type="SUPFAM" id="SSF56059">
    <property type="entry name" value="Glutathione synthetase ATP-binding domain-like"/>
    <property type="match status" value="1"/>
</dbReference>
<evidence type="ECO:0000259" key="4">
    <source>
        <dbReference type="Pfam" id="PF01326"/>
    </source>
</evidence>
<protein>
    <recommendedName>
        <fullName evidence="7">Phosphoenolpyruvate synthase</fullName>
    </recommendedName>
</protein>
<dbReference type="Proteomes" id="UP000837857">
    <property type="component" value="Chromosome 2"/>
</dbReference>
<dbReference type="InterPro" id="IPR008279">
    <property type="entry name" value="PEP-util_enz_mobile_dom"/>
</dbReference>
<keyword evidence="2" id="KW-0812">Transmembrane</keyword>
<dbReference type="InterPro" id="IPR013815">
    <property type="entry name" value="ATP_grasp_subdomain_1"/>
</dbReference>
<dbReference type="Gene3D" id="3.30.1490.20">
    <property type="entry name" value="ATP-grasp fold, A domain"/>
    <property type="match status" value="1"/>
</dbReference>
<feature type="domain" description="Pyruvate phosphate dikinase AMP/ATP-binding" evidence="4">
    <location>
        <begin position="433"/>
        <end position="751"/>
    </location>
</feature>
<evidence type="ECO:0000259" key="3">
    <source>
        <dbReference type="Pfam" id="PF00391"/>
    </source>
</evidence>